<evidence type="ECO:0000313" key="2">
    <source>
        <dbReference type="EMBL" id="MBU5593229.1"/>
    </source>
</evidence>
<protein>
    <submittedName>
        <fullName evidence="2">DUF3343 domain-containing protein</fullName>
    </submittedName>
</protein>
<dbReference type="Proteomes" id="UP000736583">
    <property type="component" value="Unassembled WGS sequence"/>
</dbReference>
<evidence type="ECO:0000313" key="3">
    <source>
        <dbReference type="Proteomes" id="UP000736583"/>
    </source>
</evidence>
<dbReference type="Pfam" id="PF11823">
    <property type="entry name" value="Se_S_carrier"/>
    <property type="match status" value="1"/>
</dbReference>
<organism evidence="2 3">
    <name type="scientific">Clostridium simiarum</name>
    <dbReference type="NCBI Taxonomy" id="2841506"/>
    <lineage>
        <taxon>Bacteria</taxon>
        <taxon>Bacillati</taxon>
        <taxon>Bacillota</taxon>
        <taxon>Clostridia</taxon>
        <taxon>Eubacteriales</taxon>
        <taxon>Clostridiaceae</taxon>
        <taxon>Clostridium</taxon>
    </lineage>
</organism>
<sequence>MDNYENRNIKNYVLFPSHSSGLALEGVLKTNKIKYVIVPTPRELSTCCGISMEYSKEDEEAIKELVEKNNIKVLGFYSIEKKYKNIYG</sequence>
<dbReference type="RefSeq" id="WP_216457906.1">
    <property type="nucleotide sequence ID" value="NZ_JAHLQL010000007.1"/>
</dbReference>
<name>A0ABS6F5U1_9CLOT</name>
<keyword evidence="3" id="KW-1185">Reference proteome</keyword>
<feature type="domain" description="Putative Se/S carrier protein-like" evidence="1">
    <location>
        <begin position="12"/>
        <end position="77"/>
    </location>
</feature>
<proteinExistence type="predicted"/>
<dbReference type="EMBL" id="JAHLQL010000007">
    <property type="protein sequence ID" value="MBU5593229.1"/>
    <property type="molecule type" value="Genomic_DNA"/>
</dbReference>
<evidence type="ECO:0000259" key="1">
    <source>
        <dbReference type="Pfam" id="PF11823"/>
    </source>
</evidence>
<reference evidence="2 3" key="1">
    <citation type="submission" date="2021-06" db="EMBL/GenBank/DDBJ databases">
        <authorList>
            <person name="Sun Q."/>
            <person name="Li D."/>
        </authorList>
    </citation>
    <scope>NUCLEOTIDE SEQUENCE [LARGE SCALE GENOMIC DNA]</scope>
    <source>
        <strain evidence="2 3">MSJ-4</strain>
    </source>
</reference>
<dbReference type="InterPro" id="IPR021778">
    <property type="entry name" value="Se/S_carrier-like"/>
</dbReference>
<comment type="caution">
    <text evidence="2">The sequence shown here is derived from an EMBL/GenBank/DDBJ whole genome shotgun (WGS) entry which is preliminary data.</text>
</comment>
<gene>
    <name evidence="2" type="ORF">KQI89_15880</name>
</gene>
<accession>A0ABS6F5U1</accession>